<comment type="caution">
    <text evidence="1">The sequence shown here is derived from an EMBL/GenBank/DDBJ whole genome shotgun (WGS) entry which is preliminary data.</text>
</comment>
<sequence length="297" mass="34730">MITQEIIQYPIIPYKKLRLNSVDEFLEIFEDVLDLDLEHGMELDFLIDTKLGNDKISPTLVLAKPKDAKVIASICKEVYDGTYPYKEIEDEGMVKKMIESPDNYFILFEIDGEVAGCFRCALDFEHKKGYSGGFMVKKKYQKTLDVTKSIIGSYAWMWKTFKKEILMWYCENRTAHAASQYITSVCGINTVAFFPNKDVFYDKVESDVMGIIYREKTLRKYRERKIPVLISNALDSFLHCDNLYNLGNFQLASPDLNLDYDKIYELQKAFRKDLITDKYGYGYHQFFIRGTKSFFTF</sequence>
<dbReference type="Gene3D" id="3.40.630.30">
    <property type="match status" value="1"/>
</dbReference>
<protein>
    <submittedName>
        <fullName evidence="1">Uncharacterized protein</fullName>
    </submittedName>
</protein>
<organism evidence="1">
    <name type="scientific">marine sediment metagenome</name>
    <dbReference type="NCBI Taxonomy" id="412755"/>
    <lineage>
        <taxon>unclassified sequences</taxon>
        <taxon>metagenomes</taxon>
        <taxon>ecological metagenomes</taxon>
    </lineage>
</organism>
<dbReference type="SUPFAM" id="SSF55729">
    <property type="entry name" value="Acyl-CoA N-acyltransferases (Nat)"/>
    <property type="match status" value="1"/>
</dbReference>
<dbReference type="AlphaFoldDB" id="X1FD64"/>
<gene>
    <name evidence="1" type="ORF">S03H2_19006</name>
</gene>
<dbReference type="InterPro" id="IPR016181">
    <property type="entry name" value="Acyl_CoA_acyltransferase"/>
</dbReference>
<name>X1FD64_9ZZZZ</name>
<reference evidence="1" key="1">
    <citation type="journal article" date="2014" name="Front. Microbiol.">
        <title>High frequency of phylogenetically diverse reductive dehalogenase-homologous genes in deep subseafloor sedimentary metagenomes.</title>
        <authorList>
            <person name="Kawai M."/>
            <person name="Futagami T."/>
            <person name="Toyoda A."/>
            <person name="Takaki Y."/>
            <person name="Nishi S."/>
            <person name="Hori S."/>
            <person name="Arai W."/>
            <person name="Tsubouchi T."/>
            <person name="Morono Y."/>
            <person name="Uchiyama I."/>
            <person name="Ito T."/>
            <person name="Fujiyama A."/>
            <person name="Inagaki F."/>
            <person name="Takami H."/>
        </authorList>
    </citation>
    <scope>NUCLEOTIDE SEQUENCE</scope>
    <source>
        <strain evidence="1">Expedition CK06-06</strain>
    </source>
</reference>
<proteinExistence type="predicted"/>
<evidence type="ECO:0000313" key="1">
    <source>
        <dbReference type="EMBL" id="GAH42922.1"/>
    </source>
</evidence>
<feature type="non-terminal residue" evidence="1">
    <location>
        <position position="297"/>
    </location>
</feature>
<dbReference type="EMBL" id="BARU01009897">
    <property type="protein sequence ID" value="GAH42922.1"/>
    <property type="molecule type" value="Genomic_DNA"/>
</dbReference>
<accession>X1FD64</accession>